<protein>
    <submittedName>
        <fullName evidence="1">Uncharacterized protein</fullName>
    </submittedName>
</protein>
<gene>
    <name evidence="1" type="ORF">J2S76_004179</name>
</gene>
<accession>A0ABU0DMQ8</accession>
<reference evidence="1 2" key="1">
    <citation type="submission" date="2023-07" db="EMBL/GenBank/DDBJ databases">
        <title>Genomic Encyclopedia of Type Strains, Phase IV (KMG-IV): sequencing the most valuable type-strain genomes for metagenomic binning, comparative biology and taxonomic classification.</title>
        <authorList>
            <person name="Goeker M."/>
        </authorList>
    </citation>
    <scope>NUCLEOTIDE SEQUENCE [LARGE SCALE GENOMIC DNA]</scope>
    <source>
        <strain evidence="1 2">DSM 1277</strain>
    </source>
</reference>
<name>A0ABU0DMQ8_9HYPH</name>
<dbReference type="Proteomes" id="UP001238467">
    <property type="component" value="Unassembled WGS sequence"/>
</dbReference>
<evidence type="ECO:0000313" key="1">
    <source>
        <dbReference type="EMBL" id="MDQ0349728.1"/>
    </source>
</evidence>
<comment type="caution">
    <text evidence="1">The sequence shown here is derived from an EMBL/GenBank/DDBJ whole genome shotgun (WGS) entry which is preliminary data.</text>
</comment>
<dbReference type="RefSeq" id="WP_307063662.1">
    <property type="nucleotide sequence ID" value="NZ_JAUSUH010000012.1"/>
</dbReference>
<proteinExistence type="predicted"/>
<keyword evidence="2" id="KW-1185">Reference proteome</keyword>
<dbReference type="EMBL" id="JAUSUH010000012">
    <property type="protein sequence ID" value="MDQ0349728.1"/>
    <property type="molecule type" value="Genomic_DNA"/>
</dbReference>
<organism evidence="1 2">
    <name type="scientific">Ancylobacter vacuolatus</name>
    <dbReference type="NCBI Taxonomy" id="223389"/>
    <lineage>
        <taxon>Bacteria</taxon>
        <taxon>Pseudomonadati</taxon>
        <taxon>Pseudomonadota</taxon>
        <taxon>Alphaproteobacteria</taxon>
        <taxon>Hyphomicrobiales</taxon>
        <taxon>Xanthobacteraceae</taxon>
        <taxon>Ancylobacter</taxon>
    </lineage>
</organism>
<evidence type="ECO:0000313" key="2">
    <source>
        <dbReference type="Proteomes" id="UP001238467"/>
    </source>
</evidence>
<sequence length="327" mass="34931">MSGVGSGLVITRRRVLPPVITIDAEAVTGGYAGSVYHADQPGGVWRVDGVDLPGETAQDWEMTLALEGRAITYRVGDKVSNTIQMWTPKALPGLVGAFDIRQGLYLDSLRLYGWTPISGAMYYTQPTPALRPLYQATGADGCPEIFTDFDRTLLVSNLSPAPGARSFIGLMHFRETDPVNWAQIYGNGRPGTWQMLKRWAFPASVSGLRTIAVTSSNVENIQQSGQDIVDGGTYLVTAQSARPAGTYNFRIDGAASASGTSSVPAFVDDAGDYTLASFGGLSSHVFADSYLSADDAARTEAWLAWTLGDAGRLDAAQTYKTAAPRIS</sequence>